<protein>
    <submittedName>
        <fullName evidence="1">Uncharacterized protein</fullName>
    </submittedName>
</protein>
<dbReference type="EMBL" id="LSBI01000069">
    <property type="protein sequence ID" value="OAQ58183.1"/>
    <property type="molecule type" value="Genomic_DNA"/>
</dbReference>
<evidence type="ECO:0000313" key="1">
    <source>
        <dbReference type="EMBL" id="OAQ58183.1"/>
    </source>
</evidence>
<name>A0A179EZB7_PURLI</name>
<dbReference type="Proteomes" id="UP000078340">
    <property type="component" value="Unassembled WGS sequence"/>
</dbReference>
<reference evidence="1 2" key="1">
    <citation type="submission" date="2016-02" db="EMBL/GenBank/DDBJ databases">
        <title>Biosynthesis of antibiotic leucinostatins and their inhibition on Phytophthora in bio-control Purpureocillium lilacinum.</title>
        <authorList>
            <person name="Wang G."/>
            <person name="Liu Z."/>
            <person name="Lin R."/>
            <person name="Li E."/>
            <person name="Mao Z."/>
            <person name="Ling J."/>
            <person name="Yin W."/>
            <person name="Xie B."/>
        </authorList>
    </citation>
    <scope>NUCLEOTIDE SEQUENCE [LARGE SCALE GENOMIC DNA]</scope>
    <source>
        <strain evidence="1">PLFJ-1</strain>
    </source>
</reference>
<organism evidence="1 2">
    <name type="scientific">Purpureocillium lilacinum</name>
    <name type="common">Paecilomyces lilacinus</name>
    <dbReference type="NCBI Taxonomy" id="33203"/>
    <lineage>
        <taxon>Eukaryota</taxon>
        <taxon>Fungi</taxon>
        <taxon>Dikarya</taxon>
        <taxon>Ascomycota</taxon>
        <taxon>Pezizomycotina</taxon>
        <taxon>Sordariomycetes</taxon>
        <taxon>Hypocreomycetidae</taxon>
        <taxon>Hypocreales</taxon>
        <taxon>Ophiocordycipitaceae</taxon>
        <taxon>Purpureocillium</taxon>
    </lineage>
</organism>
<proteinExistence type="predicted"/>
<sequence length="61" mass="6888">MWPTSLTCFNTSTLHAPHPAPWHRLNVTIASGATSRMLEIAALQRQLQRTCVMQVRSREQG</sequence>
<evidence type="ECO:0000313" key="2">
    <source>
        <dbReference type="Proteomes" id="UP000078340"/>
    </source>
</evidence>
<accession>A0A179EZB7</accession>
<gene>
    <name evidence="1" type="ORF">VFPFJ_11678</name>
</gene>
<dbReference type="AlphaFoldDB" id="A0A179EZB7"/>
<comment type="caution">
    <text evidence="1">The sequence shown here is derived from an EMBL/GenBank/DDBJ whole genome shotgun (WGS) entry which is preliminary data.</text>
</comment>